<dbReference type="PANTHER" id="PTHR40841">
    <property type="entry name" value="SIDEROPHORE TRIACETYLFUSARININE C ESTERASE"/>
    <property type="match status" value="1"/>
</dbReference>
<dbReference type="Pfam" id="PF00756">
    <property type="entry name" value="Esterase"/>
    <property type="match status" value="1"/>
</dbReference>
<keyword evidence="4" id="KW-1185">Reference proteome</keyword>
<dbReference type="SUPFAM" id="SSF53474">
    <property type="entry name" value="alpha/beta-Hydrolases"/>
    <property type="match status" value="1"/>
</dbReference>
<sequence>MAHSQDTTAVSLPGTQAFVLHSPQTGDDYLIQVSVPDTPAPEQGYAVLYVLDGNARFPLLHLARDTLTRQGPYGRGSALLIVGIGYPDTERFDVSRRARDYTPLPSGPAEDGSAQGGAERFLAFIEQTLKPAMAERFAVDTSREALMGHSYGGLFVMHVLQAAPQSFERYIAISPSLWWQHGQVLEALASQPDSPSVVAGRHVLIGVGELEQTPPPSEADTPRGQRKRAHAMVDNAGRAARVLQRLRPQWETRFEVYPGTHHGSVMWPAARQAIVFLAPWDMSGRDTNDRS</sequence>
<dbReference type="GO" id="GO:0016787">
    <property type="term" value="F:hydrolase activity"/>
    <property type="evidence" value="ECO:0007669"/>
    <property type="project" value="UniProtKB-KW"/>
</dbReference>
<comment type="caution">
    <text evidence="3">The sequence shown here is derived from an EMBL/GenBank/DDBJ whole genome shotgun (WGS) entry which is preliminary data.</text>
</comment>
<name>A0ABV7M0J7_9GAMM</name>
<dbReference type="Proteomes" id="UP001595640">
    <property type="component" value="Unassembled WGS sequence"/>
</dbReference>
<dbReference type="InterPro" id="IPR029058">
    <property type="entry name" value="AB_hydrolase_fold"/>
</dbReference>
<dbReference type="RefSeq" id="WP_019017230.1">
    <property type="nucleotide sequence ID" value="NZ_BMXD01000003.1"/>
</dbReference>
<reference evidence="4" key="1">
    <citation type="journal article" date="2019" name="Int. J. Syst. Evol. Microbiol.">
        <title>The Global Catalogue of Microorganisms (GCM) 10K type strain sequencing project: providing services to taxonomists for standard genome sequencing and annotation.</title>
        <authorList>
            <consortium name="The Broad Institute Genomics Platform"/>
            <consortium name="The Broad Institute Genome Sequencing Center for Infectious Disease"/>
            <person name="Wu L."/>
            <person name="Ma J."/>
        </authorList>
    </citation>
    <scope>NUCLEOTIDE SEQUENCE [LARGE SCALE GENOMIC DNA]</scope>
    <source>
        <strain evidence="4">KCTC 12847</strain>
    </source>
</reference>
<protein>
    <submittedName>
        <fullName evidence="3">Alpha/beta hydrolase</fullName>
    </submittedName>
</protein>
<organism evidence="3 4">
    <name type="scientific">Modicisalibacter luteus</name>
    <dbReference type="NCBI Taxonomy" id="453962"/>
    <lineage>
        <taxon>Bacteria</taxon>
        <taxon>Pseudomonadati</taxon>
        <taxon>Pseudomonadota</taxon>
        <taxon>Gammaproteobacteria</taxon>
        <taxon>Oceanospirillales</taxon>
        <taxon>Halomonadaceae</taxon>
        <taxon>Modicisalibacter</taxon>
    </lineage>
</organism>
<dbReference type="Gene3D" id="3.40.50.1820">
    <property type="entry name" value="alpha/beta hydrolase"/>
    <property type="match status" value="1"/>
</dbReference>
<evidence type="ECO:0000256" key="2">
    <source>
        <dbReference type="ARBA" id="ARBA00022801"/>
    </source>
</evidence>
<dbReference type="InterPro" id="IPR000801">
    <property type="entry name" value="Esterase-like"/>
</dbReference>
<evidence type="ECO:0000313" key="4">
    <source>
        <dbReference type="Proteomes" id="UP001595640"/>
    </source>
</evidence>
<evidence type="ECO:0000256" key="1">
    <source>
        <dbReference type="ARBA" id="ARBA00005622"/>
    </source>
</evidence>
<dbReference type="PANTHER" id="PTHR40841:SF2">
    <property type="entry name" value="SIDEROPHORE-DEGRADING ESTERASE (EUROFUNG)"/>
    <property type="match status" value="1"/>
</dbReference>
<accession>A0ABV7M0J7</accession>
<keyword evidence="2 3" id="KW-0378">Hydrolase</keyword>
<evidence type="ECO:0000313" key="3">
    <source>
        <dbReference type="EMBL" id="MFC3291783.1"/>
    </source>
</evidence>
<proteinExistence type="inferred from homology"/>
<gene>
    <name evidence="3" type="ORF">ACFOEI_06850</name>
</gene>
<dbReference type="InterPro" id="IPR052558">
    <property type="entry name" value="Siderophore_Hydrolase_D"/>
</dbReference>
<dbReference type="EMBL" id="JBHRUH010000012">
    <property type="protein sequence ID" value="MFC3291783.1"/>
    <property type="molecule type" value="Genomic_DNA"/>
</dbReference>
<comment type="similarity">
    <text evidence="1">Belongs to the esterase D family.</text>
</comment>